<evidence type="ECO:0000313" key="1">
    <source>
        <dbReference type="EMBL" id="KAF0896186.1"/>
    </source>
</evidence>
<proteinExistence type="predicted"/>
<keyword evidence="2" id="KW-1185">Reference proteome</keyword>
<dbReference type="EMBL" id="SPHZ02000010">
    <property type="protein sequence ID" value="KAF0896186.1"/>
    <property type="molecule type" value="Genomic_DNA"/>
</dbReference>
<organism evidence="1 2">
    <name type="scientific">Oryza meyeriana var. granulata</name>
    <dbReference type="NCBI Taxonomy" id="110450"/>
    <lineage>
        <taxon>Eukaryota</taxon>
        <taxon>Viridiplantae</taxon>
        <taxon>Streptophyta</taxon>
        <taxon>Embryophyta</taxon>
        <taxon>Tracheophyta</taxon>
        <taxon>Spermatophyta</taxon>
        <taxon>Magnoliopsida</taxon>
        <taxon>Liliopsida</taxon>
        <taxon>Poales</taxon>
        <taxon>Poaceae</taxon>
        <taxon>BOP clade</taxon>
        <taxon>Oryzoideae</taxon>
        <taxon>Oryzeae</taxon>
        <taxon>Oryzinae</taxon>
        <taxon>Oryza</taxon>
        <taxon>Oryza meyeriana</taxon>
    </lineage>
</organism>
<name>A0A6G1C7T5_9ORYZ</name>
<comment type="caution">
    <text evidence="1">The sequence shown here is derived from an EMBL/GenBank/DDBJ whole genome shotgun (WGS) entry which is preliminary data.</text>
</comment>
<dbReference type="Proteomes" id="UP000479710">
    <property type="component" value="Unassembled WGS sequence"/>
</dbReference>
<reference evidence="1 2" key="1">
    <citation type="submission" date="2019-11" db="EMBL/GenBank/DDBJ databases">
        <title>Whole genome sequence of Oryza granulata.</title>
        <authorList>
            <person name="Li W."/>
        </authorList>
    </citation>
    <scope>NUCLEOTIDE SEQUENCE [LARGE SCALE GENOMIC DNA]</scope>
    <source>
        <strain evidence="2">cv. Menghai</strain>
        <tissue evidence="1">Leaf</tissue>
    </source>
</reference>
<dbReference type="AlphaFoldDB" id="A0A6G1C7T5"/>
<gene>
    <name evidence="1" type="ORF">E2562_019675</name>
</gene>
<evidence type="ECO:0000313" key="2">
    <source>
        <dbReference type="Proteomes" id="UP000479710"/>
    </source>
</evidence>
<accession>A0A6G1C7T5</accession>
<protein>
    <submittedName>
        <fullName evidence="1">Uncharacterized protein</fullName>
    </submittedName>
</protein>
<sequence length="85" mass="9498">MKEDVWERKRYQVSLTCHPRVDDKKTDRATRYQVSAMCHPRSSSRRGGSRAREEAGLGILAFETAPAAEQESLSLFVTGKKSGPS</sequence>